<dbReference type="InterPro" id="IPR005149">
    <property type="entry name" value="Tscrpt_reg_PadR_N"/>
</dbReference>
<proteinExistence type="predicted"/>
<reference evidence="5" key="1">
    <citation type="journal article" date="2019" name="Int. J. Syst. Evol. Microbiol.">
        <title>The Global Catalogue of Microorganisms (GCM) 10K type strain sequencing project: providing services to taxonomists for standard genome sequencing and annotation.</title>
        <authorList>
            <consortium name="The Broad Institute Genomics Platform"/>
            <consortium name="The Broad Institute Genome Sequencing Center for Infectious Disease"/>
            <person name="Wu L."/>
            <person name="Ma J."/>
        </authorList>
    </citation>
    <scope>NUCLEOTIDE SEQUENCE [LARGE SCALE GENOMIC DNA]</scope>
    <source>
        <strain evidence="5">CCUG 58728</strain>
    </source>
</reference>
<evidence type="ECO:0000256" key="1">
    <source>
        <dbReference type="SAM" id="Coils"/>
    </source>
</evidence>
<accession>A0ABV8D0Z0</accession>
<dbReference type="Proteomes" id="UP001595901">
    <property type="component" value="Unassembled WGS sequence"/>
</dbReference>
<gene>
    <name evidence="4" type="ORF">ACFOSE_05415</name>
</gene>
<dbReference type="Gene3D" id="1.10.10.10">
    <property type="entry name" value="Winged helix-like DNA-binding domain superfamily/Winged helix DNA-binding domain"/>
    <property type="match status" value="1"/>
</dbReference>
<dbReference type="InterPro" id="IPR036388">
    <property type="entry name" value="WH-like_DNA-bd_sf"/>
</dbReference>
<dbReference type="RefSeq" id="WP_380431387.1">
    <property type="nucleotide sequence ID" value="NZ_JBHSAC010000046.1"/>
</dbReference>
<dbReference type="Pfam" id="PF10400">
    <property type="entry name" value="Vir_act_alpha_C"/>
    <property type="match status" value="1"/>
</dbReference>
<sequence>MQGKDIILGILSKKERSGYEINDILQNQLSYFYDGTYGMIYPTLRKLEKDGKILKEVIIQEGRPNKNIYAITESGKEEFDDYLQSEIDDETFKSDFLMRLFFGTSLDKAALKQLLKEEIARKEEKINRLNDNFKLWKNEGGLTSTQEITIKYGLAQYESTKKVLEDELAKLESSSI</sequence>
<evidence type="ECO:0000259" key="3">
    <source>
        <dbReference type="Pfam" id="PF10400"/>
    </source>
</evidence>
<protein>
    <submittedName>
        <fullName evidence="4">PadR family transcriptional regulator</fullName>
    </submittedName>
</protein>
<keyword evidence="5" id="KW-1185">Reference proteome</keyword>
<feature type="domain" description="Transcription regulator PadR N-terminal" evidence="2">
    <location>
        <begin position="7"/>
        <end position="80"/>
    </location>
</feature>
<dbReference type="Pfam" id="PF03551">
    <property type="entry name" value="PadR"/>
    <property type="match status" value="1"/>
</dbReference>
<keyword evidence="1" id="KW-0175">Coiled coil</keyword>
<dbReference type="InterPro" id="IPR036390">
    <property type="entry name" value="WH_DNA-bd_sf"/>
</dbReference>
<name>A0ABV8D0Z0_9STRE</name>
<evidence type="ECO:0000259" key="2">
    <source>
        <dbReference type="Pfam" id="PF03551"/>
    </source>
</evidence>
<dbReference type="InterPro" id="IPR018309">
    <property type="entry name" value="Tscrpt_reg_PadR_C"/>
</dbReference>
<evidence type="ECO:0000313" key="5">
    <source>
        <dbReference type="Proteomes" id="UP001595901"/>
    </source>
</evidence>
<dbReference type="PANTHER" id="PTHR43252:SF6">
    <property type="entry name" value="NEGATIVE TRANSCRIPTION REGULATOR PADR"/>
    <property type="match status" value="1"/>
</dbReference>
<dbReference type="Gene3D" id="6.10.140.1570">
    <property type="match status" value="1"/>
</dbReference>
<feature type="coiled-coil region" evidence="1">
    <location>
        <begin position="108"/>
        <end position="174"/>
    </location>
</feature>
<dbReference type="PANTHER" id="PTHR43252">
    <property type="entry name" value="TRANSCRIPTIONAL REGULATOR YQJI"/>
    <property type="match status" value="1"/>
</dbReference>
<evidence type="ECO:0000313" key="4">
    <source>
        <dbReference type="EMBL" id="MFC3932209.1"/>
    </source>
</evidence>
<dbReference type="EMBL" id="JBHSAC010000046">
    <property type="protein sequence ID" value="MFC3932209.1"/>
    <property type="molecule type" value="Genomic_DNA"/>
</dbReference>
<dbReference type="SUPFAM" id="SSF46785">
    <property type="entry name" value="Winged helix' DNA-binding domain"/>
    <property type="match status" value="1"/>
</dbReference>
<comment type="caution">
    <text evidence="4">The sequence shown here is derived from an EMBL/GenBank/DDBJ whole genome shotgun (WGS) entry which is preliminary data.</text>
</comment>
<organism evidence="4 5">
    <name type="scientific">Streptococcus dentapri</name>
    <dbReference type="NCBI Taxonomy" id="573564"/>
    <lineage>
        <taxon>Bacteria</taxon>
        <taxon>Bacillati</taxon>
        <taxon>Bacillota</taxon>
        <taxon>Bacilli</taxon>
        <taxon>Lactobacillales</taxon>
        <taxon>Streptococcaceae</taxon>
        <taxon>Streptococcus</taxon>
    </lineage>
</organism>
<feature type="domain" description="Transcription regulator PadR C-terminal" evidence="3">
    <location>
        <begin position="93"/>
        <end position="165"/>
    </location>
</feature>